<name>A0A1F5YR15_9BACT</name>
<dbReference type="Proteomes" id="UP000178448">
    <property type="component" value="Unassembled WGS sequence"/>
</dbReference>
<dbReference type="InterPro" id="IPR000086">
    <property type="entry name" value="NUDIX_hydrolase_dom"/>
</dbReference>
<evidence type="ECO:0000259" key="2">
    <source>
        <dbReference type="PROSITE" id="PS51462"/>
    </source>
</evidence>
<dbReference type="GO" id="GO:0006167">
    <property type="term" value="P:AMP biosynthetic process"/>
    <property type="evidence" value="ECO:0007669"/>
    <property type="project" value="TreeGrafter"/>
</dbReference>
<dbReference type="AlphaFoldDB" id="A0A1F5YR15"/>
<dbReference type="CDD" id="cd03673">
    <property type="entry name" value="NUDIX_Ap6A_hydrolase"/>
    <property type="match status" value="1"/>
</dbReference>
<evidence type="ECO:0000256" key="1">
    <source>
        <dbReference type="ARBA" id="ARBA00022801"/>
    </source>
</evidence>
<dbReference type="InterPro" id="IPR051325">
    <property type="entry name" value="Nudix_hydrolase_domain"/>
</dbReference>
<dbReference type="PROSITE" id="PS51462">
    <property type="entry name" value="NUDIX"/>
    <property type="match status" value="1"/>
</dbReference>
<accession>A0A1F5YR15</accession>
<dbReference type="GO" id="GO:0004081">
    <property type="term" value="F:bis(5'-nucleosyl)-tetraphosphatase (asymmetrical) activity"/>
    <property type="evidence" value="ECO:0007669"/>
    <property type="project" value="TreeGrafter"/>
</dbReference>
<evidence type="ECO:0000313" key="3">
    <source>
        <dbReference type="EMBL" id="OGG02437.1"/>
    </source>
</evidence>
<evidence type="ECO:0000313" key="4">
    <source>
        <dbReference type="Proteomes" id="UP000178448"/>
    </source>
</evidence>
<dbReference type="InterPro" id="IPR020084">
    <property type="entry name" value="NUDIX_hydrolase_CS"/>
</dbReference>
<dbReference type="EMBL" id="MFJD01000008">
    <property type="protein sequence ID" value="OGG02437.1"/>
    <property type="molecule type" value="Genomic_DNA"/>
</dbReference>
<organism evidence="3 4">
    <name type="scientific">Candidatus Gottesmanbacteria bacterium RBG_16_52_11</name>
    <dbReference type="NCBI Taxonomy" id="1798374"/>
    <lineage>
        <taxon>Bacteria</taxon>
        <taxon>Candidatus Gottesmaniibacteriota</taxon>
    </lineage>
</organism>
<proteinExistence type="predicted"/>
<dbReference type="InterPro" id="IPR015797">
    <property type="entry name" value="NUDIX_hydrolase-like_dom_sf"/>
</dbReference>
<dbReference type="PANTHER" id="PTHR21340:SF0">
    <property type="entry name" value="BIS(5'-NUCLEOSYL)-TETRAPHOSPHATASE [ASYMMETRICAL]"/>
    <property type="match status" value="1"/>
</dbReference>
<gene>
    <name evidence="3" type="ORF">A2Z33_05255</name>
</gene>
<dbReference type="STRING" id="1798374.A2Z33_05255"/>
<keyword evidence="1" id="KW-0378">Hydrolase</keyword>
<dbReference type="SUPFAM" id="SSF55811">
    <property type="entry name" value="Nudix"/>
    <property type="match status" value="1"/>
</dbReference>
<sequence length="145" mass="16328">MKLIKSAGGVVICRRGNTRLVLIITDMNGQLTFPKGEVAPGETDQAAAEREVREETGVMSLKLIIRLGSIKYTYRRGELIKKTVHYFLFETDYIHNLVPQTNEGISKVSWIRLSSLRSRIGYQDTNLKLVDSVLRLAGIRKNHAA</sequence>
<dbReference type="PANTHER" id="PTHR21340">
    <property type="entry name" value="DIADENOSINE 5,5-P1,P4-TETRAPHOSPHATE PYROPHOSPHOHYDROLASE MUTT"/>
    <property type="match status" value="1"/>
</dbReference>
<feature type="domain" description="Nudix hydrolase" evidence="2">
    <location>
        <begin position="3"/>
        <end position="135"/>
    </location>
</feature>
<dbReference type="PROSITE" id="PS00893">
    <property type="entry name" value="NUDIX_BOX"/>
    <property type="match status" value="1"/>
</dbReference>
<comment type="caution">
    <text evidence="3">The sequence shown here is derived from an EMBL/GenBank/DDBJ whole genome shotgun (WGS) entry which is preliminary data.</text>
</comment>
<reference evidence="3 4" key="1">
    <citation type="journal article" date="2016" name="Nat. Commun.">
        <title>Thousands of microbial genomes shed light on interconnected biogeochemical processes in an aquifer system.</title>
        <authorList>
            <person name="Anantharaman K."/>
            <person name="Brown C.T."/>
            <person name="Hug L.A."/>
            <person name="Sharon I."/>
            <person name="Castelle C.J."/>
            <person name="Probst A.J."/>
            <person name="Thomas B.C."/>
            <person name="Singh A."/>
            <person name="Wilkins M.J."/>
            <person name="Karaoz U."/>
            <person name="Brodie E.L."/>
            <person name="Williams K.H."/>
            <person name="Hubbard S.S."/>
            <person name="Banfield J.F."/>
        </authorList>
    </citation>
    <scope>NUCLEOTIDE SEQUENCE [LARGE SCALE GENOMIC DNA]</scope>
</reference>
<dbReference type="GO" id="GO:0006754">
    <property type="term" value="P:ATP biosynthetic process"/>
    <property type="evidence" value="ECO:0007669"/>
    <property type="project" value="TreeGrafter"/>
</dbReference>
<dbReference type="Pfam" id="PF00293">
    <property type="entry name" value="NUDIX"/>
    <property type="match status" value="1"/>
</dbReference>
<protein>
    <recommendedName>
        <fullName evidence="2">Nudix hydrolase domain-containing protein</fullName>
    </recommendedName>
</protein>
<dbReference type="Gene3D" id="3.90.79.10">
    <property type="entry name" value="Nucleoside Triphosphate Pyrophosphohydrolase"/>
    <property type="match status" value="1"/>
</dbReference>